<feature type="compositionally biased region" description="Basic and acidic residues" evidence="1">
    <location>
        <begin position="326"/>
        <end position="337"/>
    </location>
</feature>
<feature type="compositionally biased region" description="Polar residues" evidence="1">
    <location>
        <begin position="289"/>
        <end position="325"/>
    </location>
</feature>
<gene>
    <name evidence="3" type="ORF">C4B63_5g198</name>
</gene>
<proteinExistence type="predicted"/>
<name>A0A2V2VYX7_TRYCR</name>
<feature type="compositionally biased region" description="Gly residues" evidence="1">
    <location>
        <begin position="100"/>
        <end position="121"/>
    </location>
</feature>
<feature type="compositionally biased region" description="Low complexity" evidence="1">
    <location>
        <begin position="89"/>
        <end position="99"/>
    </location>
</feature>
<dbReference type="VEuPathDB" id="TriTrypDB:TcYC6_0159010"/>
<dbReference type="VEuPathDB" id="TriTrypDB:TcBrA4_0174060"/>
<dbReference type="VEuPathDB" id="TriTrypDB:TcCL_Unassigned05127"/>
<feature type="compositionally biased region" description="Polar residues" evidence="1">
    <location>
        <begin position="374"/>
        <end position="400"/>
    </location>
</feature>
<dbReference type="VEuPathDB" id="TriTrypDB:TcCLB.511255.280"/>
<evidence type="ECO:0000256" key="2">
    <source>
        <dbReference type="SAM" id="SignalP"/>
    </source>
</evidence>
<evidence type="ECO:0000313" key="3">
    <source>
        <dbReference type="EMBL" id="PWV01057.1"/>
    </source>
</evidence>
<comment type="caution">
    <text evidence="3">The sequence shown here is derived from an EMBL/GenBank/DDBJ whole genome shotgun (WGS) entry which is preliminary data.</text>
</comment>
<feature type="compositionally biased region" description="Low complexity" evidence="1">
    <location>
        <begin position="145"/>
        <end position="154"/>
    </location>
</feature>
<dbReference type="VEuPathDB" id="TriTrypDB:TcCL_Unassigned04135"/>
<feature type="compositionally biased region" description="Gly residues" evidence="1">
    <location>
        <begin position="135"/>
        <end position="144"/>
    </location>
</feature>
<feature type="compositionally biased region" description="Low complexity" evidence="1">
    <location>
        <begin position="176"/>
        <end position="186"/>
    </location>
</feature>
<dbReference type="VEuPathDB" id="TriTrypDB:C4B63_5g198"/>
<feature type="compositionally biased region" description="Basic and acidic residues" evidence="1">
    <location>
        <begin position="195"/>
        <end position="226"/>
    </location>
</feature>
<feature type="compositionally biased region" description="Acidic residues" evidence="1">
    <location>
        <begin position="77"/>
        <end position="88"/>
    </location>
</feature>
<sequence>MAMMMTGRVLLVCALCVLWCGTGVVYARYLDNNPVGGCVASGGFGAKTSYVKSGREKTALTLPLRSILPIPAIQAEDEQEARELEEETTLGSVATTGPGSVSGGGHGTVGPGGAGDSGGGPNLKSPSSVDTPVTRGGGGAGSTGGLSSTSQGNSQEEVSPGGPKPQHSSLLDEKAAVLAPAVVEPPKNSAPAGGERVENDAQSRADDQPRLDESTKGKANLEHTESRALPGNTIQTLQGGEEAVPGVSKAKAPEPKTQQQTEPSEDKNDRHNTHAFTKSPDVPKGNNAKEGNNGDTAHTPVTPQSTSTGSQQLATVSPSTGTPTSNEEKSTVAKETEDPQPSDNADTEKRQTGDNGKVDDSDSTTTMSEAAPQSAITITAAKTNHTVTPGDSDSGTAVSHTTSPLSLLLLVACAAAAAVVAA</sequence>
<dbReference type="VEuPathDB" id="TriTrypDB:TCDM_08743"/>
<dbReference type="VEuPathDB" id="TriTrypDB:TcG_11360"/>
<feature type="region of interest" description="Disordered" evidence="1">
    <location>
        <begin position="77"/>
        <end position="400"/>
    </location>
</feature>
<dbReference type="VEuPathDB" id="TriTrypDB:BCY84_05504"/>
<protein>
    <submittedName>
        <fullName evidence="3">Mucin-associated surface protein (MASP)</fullName>
    </submittedName>
</protein>
<dbReference type="EMBL" id="PRFA01000005">
    <property type="protein sequence ID" value="PWV01057.1"/>
    <property type="molecule type" value="Genomic_DNA"/>
</dbReference>
<evidence type="ECO:0000313" key="4">
    <source>
        <dbReference type="Proteomes" id="UP000246121"/>
    </source>
</evidence>
<dbReference type="VEuPathDB" id="TriTrypDB:TcCLB.453767.50"/>
<reference evidence="3 4" key="1">
    <citation type="journal article" date="2018" name="Microb. Genom.">
        <title>Expanding an expanded genome: long-read sequencing of Trypanosoma cruzi.</title>
        <authorList>
            <person name="Berna L."/>
            <person name="Rodriguez M."/>
            <person name="Chiribao M.L."/>
            <person name="Parodi-Talice A."/>
            <person name="Pita S."/>
            <person name="Rijo G."/>
            <person name="Alvarez-Valin F."/>
            <person name="Robello C."/>
        </authorList>
    </citation>
    <scope>NUCLEOTIDE SEQUENCE [LARGE SCALE GENOMIC DNA]</scope>
    <source>
        <strain evidence="3 4">Dm28c</strain>
    </source>
</reference>
<keyword evidence="2" id="KW-0732">Signal</keyword>
<dbReference type="Proteomes" id="UP000246121">
    <property type="component" value="Unassembled WGS sequence"/>
</dbReference>
<evidence type="ECO:0000256" key="1">
    <source>
        <dbReference type="SAM" id="MobiDB-lite"/>
    </source>
</evidence>
<dbReference type="AlphaFoldDB" id="A0A2V2VYX7"/>
<dbReference type="VEuPathDB" id="TriTrypDB:ECC02_007621"/>
<dbReference type="VEuPathDB" id="TriTrypDB:C3747_3g450"/>
<organism evidence="3 4">
    <name type="scientific">Trypanosoma cruzi</name>
    <dbReference type="NCBI Taxonomy" id="5693"/>
    <lineage>
        <taxon>Eukaryota</taxon>
        <taxon>Discoba</taxon>
        <taxon>Euglenozoa</taxon>
        <taxon>Kinetoplastea</taxon>
        <taxon>Metakinetoplastina</taxon>
        <taxon>Trypanosomatida</taxon>
        <taxon>Trypanosomatidae</taxon>
        <taxon>Trypanosoma</taxon>
        <taxon>Schizotrypanum</taxon>
    </lineage>
</organism>
<feature type="chain" id="PRO_5015989094" evidence="2">
    <location>
        <begin position="28"/>
        <end position="422"/>
    </location>
</feature>
<accession>A0A2V2VYX7</accession>
<feature type="signal peptide" evidence="2">
    <location>
        <begin position="1"/>
        <end position="27"/>
    </location>
</feature>
<feature type="compositionally biased region" description="Basic and acidic residues" evidence="1">
    <location>
        <begin position="346"/>
        <end position="360"/>
    </location>
</feature>
<dbReference type="VEuPathDB" id="TriTrypDB:TCSYLVIO_010270"/>